<dbReference type="AlphaFoldDB" id="K5WDV6"/>
<name>K5WDV6_PHACS</name>
<dbReference type="Proteomes" id="UP000008370">
    <property type="component" value="Unassembled WGS sequence"/>
</dbReference>
<evidence type="ECO:0000313" key="1">
    <source>
        <dbReference type="EMBL" id="EKM57465.1"/>
    </source>
</evidence>
<accession>K5WDV6</accession>
<dbReference type="GeneID" id="18915133"/>
<evidence type="ECO:0000313" key="2">
    <source>
        <dbReference type="Proteomes" id="UP000008370"/>
    </source>
</evidence>
<sequence length="64" mass="6589">MPCFRTFNASVRLFMNAASLSPALALAPTLALAFAFAHAPALILAHATALGRCAALCFKGPTQA</sequence>
<dbReference type="EMBL" id="JH930470">
    <property type="protein sequence ID" value="EKM57465.1"/>
    <property type="molecule type" value="Genomic_DNA"/>
</dbReference>
<keyword evidence="2" id="KW-1185">Reference proteome</keyword>
<dbReference type="RefSeq" id="XP_007392816.1">
    <property type="nucleotide sequence ID" value="XM_007392754.1"/>
</dbReference>
<gene>
    <name evidence="1" type="ORF">PHACADRAFT_251126</name>
</gene>
<dbReference type="InParanoid" id="K5WDV6"/>
<dbReference type="HOGENOM" id="CLU_2868413_0_0_1"/>
<organism evidence="1 2">
    <name type="scientific">Phanerochaete carnosa (strain HHB-10118-sp)</name>
    <name type="common">White-rot fungus</name>
    <name type="synonym">Peniophora carnosa</name>
    <dbReference type="NCBI Taxonomy" id="650164"/>
    <lineage>
        <taxon>Eukaryota</taxon>
        <taxon>Fungi</taxon>
        <taxon>Dikarya</taxon>
        <taxon>Basidiomycota</taxon>
        <taxon>Agaricomycotina</taxon>
        <taxon>Agaricomycetes</taxon>
        <taxon>Polyporales</taxon>
        <taxon>Phanerochaetaceae</taxon>
        <taxon>Phanerochaete</taxon>
    </lineage>
</organism>
<proteinExistence type="predicted"/>
<dbReference type="KEGG" id="pco:PHACADRAFT_251126"/>
<reference evidence="1 2" key="1">
    <citation type="journal article" date="2012" name="BMC Genomics">
        <title>Comparative genomics of the white-rot fungi, Phanerochaete carnosa and P. chrysosporium, to elucidate the genetic basis of the distinct wood types they colonize.</title>
        <authorList>
            <person name="Suzuki H."/>
            <person name="MacDonald J."/>
            <person name="Syed K."/>
            <person name="Salamov A."/>
            <person name="Hori C."/>
            <person name="Aerts A."/>
            <person name="Henrissat B."/>
            <person name="Wiebenga A."/>
            <person name="vanKuyk P.A."/>
            <person name="Barry K."/>
            <person name="Lindquist E."/>
            <person name="LaButti K."/>
            <person name="Lapidus A."/>
            <person name="Lucas S."/>
            <person name="Coutinho P."/>
            <person name="Gong Y."/>
            <person name="Samejima M."/>
            <person name="Mahadevan R."/>
            <person name="Abou-Zaid M."/>
            <person name="de Vries R.P."/>
            <person name="Igarashi K."/>
            <person name="Yadav J.S."/>
            <person name="Grigoriev I.V."/>
            <person name="Master E.R."/>
        </authorList>
    </citation>
    <scope>NUCLEOTIDE SEQUENCE [LARGE SCALE GENOMIC DNA]</scope>
    <source>
        <strain evidence="1 2">HHB-10118-sp</strain>
    </source>
</reference>
<protein>
    <submittedName>
        <fullName evidence="1">Uncharacterized protein</fullName>
    </submittedName>
</protein>